<accession>A0A9N9RNR7</accession>
<dbReference type="Proteomes" id="UP001153620">
    <property type="component" value="Chromosome 1"/>
</dbReference>
<proteinExistence type="predicted"/>
<keyword evidence="1" id="KW-0472">Membrane</keyword>
<protein>
    <submittedName>
        <fullName evidence="2">Uncharacterized protein</fullName>
    </submittedName>
</protein>
<evidence type="ECO:0000313" key="2">
    <source>
        <dbReference type="EMBL" id="CAG9800281.1"/>
    </source>
</evidence>
<reference evidence="2" key="2">
    <citation type="submission" date="2022-10" db="EMBL/GenBank/DDBJ databases">
        <authorList>
            <consortium name="ENA_rothamsted_submissions"/>
            <consortium name="culmorum"/>
            <person name="King R."/>
        </authorList>
    </citation>
    <scope>NUCLEOTIDE SEQUENCE</scope>
</reference>
<evidence type="ECO:0000313" key="3">
    <source>
        <dbReference type="Proteomes" id="UP001153620"/>
    </source>
</evidence>
<keyword evidence="3" id="KW-1185">Reference proteome</keyword>
<dbReference type="EMBL" id="OU895877">
    <property type="protein sequence ID" value="CAG9800281.1"/>
    <property type="molecule type" value="Genomic_DNA"/>
</dbReference>
<dbReference type="AlphaFoldDB" id="A0A9N9RNR7"/>
<keyword evidence="1" id="KW-0812">Transmembrane</keyword>
<evidence type="ECO:0000256" key="1">
    <source>
        <dbReference type="SAM" id="Phobius"/>
    </source>
</evidence>
<feature type="transmembrane region" description="Helical" evidence="1">
    <location>
        <begin position="15"/>
        <end position="35"/>
    </location>
</feature>
<keyword evidence="1" id="KW-1133">Transmembrane helix</keyword>
<organism evidence="2 3">
    <name type="scientific">Chironomus riparius</name>
    <dbReference type="NCBI Taxonomy" id="315576"/>
    <lineage>
        <taxon>Eukaryota</taxon>
        <taxon>Metazoa</taxon>
        <taxon>Ecdysozoa</taxon>
        <taxon>Arthropoda</taxon>
        <taxon>Hexapoda</taxon>
        <taxon>Insecta</taxon>
        <taxon>Pterygota</taxon>
        <taxon>Neoptera</taxon>
        <taxon>Endopterygota</taxon>
        <taxon>Diptera</taxon>
        <taxon>Nematocera</taxon>
        <taxon>Chironomoidea</taxon>
        <taxon>Chironomidae</taxon>
        <taxon>Chironominae</taxon>
        <taxon>Chironomus</taxon>
    </lineage>
</organism>
<reference evidence="2" key="1">
    <citation type="submission" date="2022-01" db="EMBL/GenBank/DDBJ databases">
        <authorList>
            <person name="King R."/>
        </authorList>
    </citation>
    <scope>NUCLEOTIDE SEQUENCE</scope>
</reference>
<sequence length="37" mass="4561">MHNDSDSEKMFKKYFLINFYILLLKKSCYPLYYGLSF</sequence>
<name>A0A9N9RNR7_9DIPT</name>
<gene>
    <name evidence="2" type="ORF">CHIRRI_LOCUS3231</name>
</gene>